<sequence>MSLEAALRLLFTSGFYWDRSGEARAFSEHFYERQKAMPSMVQTGMYSATMHYLNVVKSVGSDDALEIEEQMKTMPINNFYTHNGKIRADGRMIYDLYLTEVKGRPSKKANGIY</sequence>
<dbReference type="Gene3D" id="3.40.50.2300">
    <property type="match status" value="1"/>
</dbReference>
<dbReference type="InterPro" id="IPR028082">
    <property type="entry name" value="Peripla_BP_I"/>
</dbReference>
<organism evidence="4 5">
    <name type="scientific">Advenella incenata</name>
    <dbReference type="NCBI Taxonomy" id="267800"/>
    <lineage>
        <taxon>Bacteria</taxon>
        <taxon>Pseudomonadati</taxon>
        <taxon>Pseudomonadota</taxon>
        <taxon>Betaproteobacteria</taxon>
        <taxon>Burkholderiales</taxon>
        <taxon>Alcaligenaceae</taxon>
    </lineage>
</organism>
<feature type="domain" description="Leucine-binding protein" evidence="3">
    <location>
        <begin position="3"/>
        <end position="103"/>
    </location>
</feature>
<keyword evidence="5" id="KW-1185">Reference proteome</keyword>
<dbReference type="RefSeq" id="WP_242612279.1">
    <property type="nucleotide sequence ID" value="NZ_SHKO01000002.1"/>
</dbReference>
<evidence type="ECO:0000259" key="3">
    <source>
        <dbReference type="Pfam" id="PF13458"/>
    </source>
</evidence>
<comment type="similarity">
    <text evidence="1">Belongs to the leucine-binding protein family.</text>
</comment>
<dbReference type="PANTHER" id="PTHR30483:SF6">
    <property type="entry name" value="PERIPLASMIC BINDING PROTEIN OF ABC TRANSPORTER FOR NATURAL AMINO ACIDS"/>
    <property type="match status" value="1"/>
</dbReference>
<dbReference type="InterPro" id="IPR028081">
    <property type="entry name" value="Leu-bd"/>
</dbReference>
<dbReference type="InterPro" id="IPR051010">
    <property type="entry name" value="BCAA_transport"/>
</dbReference>
<name>A0A4Q7VDG2_9BURK</name>
<comment type="caution">
    <text evidence="4">The sequence shown here is derived from an EMBL/GenBank/DDBJ whole genome shotgun (WGS) entry which is preliminary data.</text>
</comment>
<dbReference type="EMBL" id="SHKO01000002">
    <property type="protein sequence ID" value="RZT94845.1"/>
    <property type="molecule type" value="Genomic_DNA"/>
</dbReference>
<proteinExistence type="inferred from homology"/>
<evidence type="ECO:0000313" key="4">
    <source>
        <dbReference type="EMBL" id="RZT94845.1"/>
    </source>
</evidence>
<evidence type="ECO:0000256" key="1">
    <source>
        <dbReference type="ARBA" id="ARBA00010062"/>
    </source>
</evidence>
<accession>A0A4Q7VDG2</accession>
<reference evidence="4 5" key="1">
    <citation type="submission" date="2019-02" db="EMBL/GenBank/DDBJ databases">
        <title>Genomic Encyclopedia of Type Strains, Phase IV (KMG-IV): sequencing the most valuable type-strain genomes for metagenomic binning, comparative biology and taxonomic classification.</title>
        <authorList>
            <person name="Goeker M."/>
        </authorList>
    </citation>
    <scope>NUCLEOTIDE SEQUENCE [LARGE SCALE GENOMIC DNA]</scope>
    <source>
        <strain evidence="4 5">DSM 23814</strain>
    </source>
</reference>
<protein>
    <submittedName>
        <fullName evidence="4">Substrate-binding family protein</fullName>
    </submittedName>
</protein>
<evidence type="ECO:0000256" key="2">
    <source>
        <dbReference type="ARBA" id="ARBA00022729"/>
    </source>
</evidence>
<dbReference type="Proteomes" id="UP000293398">
    <property type="component" value="Unassembled WGS sequence"/>
</dbReference>
<dbReference type="Pfam" id="PF13458">
    <property type="entry name" value="Peripla_BP_6"/>
    <property type="match status" value="1"/>
</dbReference>
<gene>
    <name evidence="4" type="ORF">EV681_3274</name>
</gene>
<dbReference type="SUPFAM" id="SSF53822">
    <property type="entry name" value="Periplasmic binding protein-like I"/>
    <property type="match status" value="1"/>
</dbReference>
<dbReference type="AlphaFoldDB" id="A0A4Q7VDG2"/>
<dbReference type="PANTHER" id="PTHR30483">
    <property type="entry name" value="LEUCINE-SPECIFIC-BINDING PROTEIN"/>
    <property type="match status" value="1"/>
</dbReference>
<keyword evidence="2" id="KW-0732">Signal</keyword>
<evidence type="ECO:0000313" key="5">
    <source>
        <dbReference type="Proteomes" id="UP000293398"/>
    </source>
</evidence>